<dbReference type="InterPro" id="IPR036278">
    <property type="entry name" value="Sialidase_sf"/>
</dbReference>
<feature type="domain" description="Sialidase" evidence="1">
    <location>
        <begin position="49"/>
        <end position="363"/>
    </location>
</feature>
<keyword evidence="3" id="KW-1185">Reference proteome</keyword>
<reference evidence="2 3" key="1">
    <citation type="submission" date="2020-08" db="EMBL/GenBank/DDBJ databases">
        <title>Cohnella phylogeny.</title>
        <authorList>
            <person name="Dunlap C."/>
        </authorList>
    </citation>
    <scope>NUCLEOTIDE SEQUENCE [LARGE SCALE GENOMIC DNA]</scope>
    <source>
        <strain evidence="2 3">DSM 25239</strain>
    </source>
</reference>
<dbReference type="RefSeq" id="WP_185134531.1">
    <property type="nucleotide sequence ID" value="NZ_JACJVR010000011.1"/>
</dbReference>
<dbReference type="CDD" id="cd15482">
    <property type="entry name" value="Sialidase_non-viral"/>
    <property type="match status" value="1"/>
</dbReference>
<protein>
    <submittedName>
        <fullName evidence="2">Exo-alpha-sialidase</fullName>
    </submittedName>
</protein>
<evidence type="ECO:0000313" key="2">
    <source>
        <dbReference type="EMBL" id="MBB6690507.1"/>
    </source>
</evidence>
<accession>A0A841TQA0</accession>
<sequence>MDQTRIIQLQSLVSDGTCYLHHETDRIEALLPTEVPSNHAPSLIELNNGDIACVWFGGSDEGAGDIKIYLSRLGSREARWSRPVRLSDDYSKADQNPSLFQAPDGDLWLVHSSMDTRGCELSEWQEKLKKGEASGPFAMQHTSNVIYRVSKDNGEHWGPPGVLFGRRGTFCRHPVSVVGNGNWLFPVWYSSLDETRQFGYDYSAVHISSDQGKSWREVEIPGSKGRVHPSIVELGDGKLVAFFRSRNADRIYLSRSPDYGETWSVPERTSLPNNNASIRAIRLQSGGIAIIFNHCSANEDPSVVVWPYERTPVTIAISEDEGVTWPYMRHIEAGDQYCGDANRKFNRRYEYPALLQSKDGMLHAAYAYGNRTHIKYVSFSEDWVRGVEKNKWPWDNFPMQ</sequence>
<dbReference type="Proteomes" id="UP000553776">
    <property type="component" value="Unassembled WGS sequence"/>
</dbReference>
<gene>
    <name evidence="2" type="ORF">H7B90_03735</name>
</gene>
<dbReference type="Pfam" id="PF13088">
    <property type="entry name" value="BNR_2"/>
    <property type="match status" value="1"/>
</dbReference>
<dbReference type="PANTHER" id="PTHR43752:SF2">
    <property type="entry name" value="BNR_ASP-BOX REPEAT FAMILY PROTEIN"/>
    <property type="match status" value="1"/>
</dbReference>
<name>A0A841TQA0_9BACL</name>
<dbReference type="EMBL" id="JACJVR010000011">
    <property type="protein sequence ID" value="MBB6690507.1"/>
    <property type="molecule type" value="Genomic_DNA"/>
</dbReference>
<proteinExistence type="predicted"/>
<comment type="caution">
    <text evidence="2">The sequence shown here is derived from an EMBL/GenBank/DDBJ whole genome shotgun (WGS) entry which is preliminary data.</text>
</comment>
<dbReference type="PANTHER" id="PTHR43752">
    <property type="entry name" value="BNR/ASP-BOX REPEAT FAMILY PROTEIN"/>
    <property type="match status" value="1"/>
</dbReference>
<dbReference type="SUPFAM" id="SSF50939">
    <property type="entry name" value="Sialidases"/>
    <property type="match status" value="1"/>
</dbReference>
<evidence type="ECO:0000259" key="1">
    <source>
        <dbReference type="Pfam" id="PF13088"/>
    </source>
</evidence>
<organism evidence="2 3">
    <name type="scientific">Cohnella xylanilytica</name>
    <dbReference type="NCBI Taxonomy" id="557555"/>
    <lineage>
        <taxon>Bacteria</taxon>
        <taxon>Bacillati</taxon>
        <taxon>Bacillota</taxon>
        <taxon>Bacilli</taxon>
        <taxon>Bacillales</taxon>
        <taxon>Paenibacillaceae</taxon>
        <taxon>Cohnella</taxon>
    </lineage>
</organism>
<evidence type="ECO:0000313" key="3">
    <source>
        <dbReference type="Proteomes" id="UP000553776"/>
    </source>
</evidence>
<dbReference type="Gene3D" id="2.120.10.10">
    <property type="match status" value="1"/>
</dbReference>
<dbReference type="InterPro" id="IPR011040">
    <property type="entry name" value="Sialidase"/>
</dbReference>
<dbReference type="AlphaFoldDB" id="A0A841TQA0"/>